<organism evidence="1 2">
    <name type="scientific">Litoreibacter roseus</name>
    <dbReference type="NCBI Taxonomy" id="2601869"/>
    <lineage>
        <taxon>Bacteria</taxon>
        <taxon>Pseudomonadati</taxon>
        <taxon>Pseudomonadota</taxon>
        <taxon>Alphaproteobacteria</taxon>
        <taxon>Rhodobacterales</taxon>
        <taxon>Roseobacteraceae</taxon>
        <taxon>Litoreibacter</taxon>
    </lineage>
</organism>
<dbReference type="Proteomes" id="UP000436822">
    <property type="component" value="Unassembled WGS sequence"/>
</dbReference>
<gene>
    <name evidence="1" type="ORF">KIN_19750</name>
</gene>
<keyword evidence="2" id="KW-1185">Reference proteome</keyword>
<accession>A0A6N6JEX5</accession>
<name>A0A6N6JEX5_9RHOB</name>
<dbReference type="OrthoDB" id="5174394at2"/>
<sequence length="389" mass="43360">MSGWRLTKLTQSLAESGGISHSYYDIPVFDEPGAQIIAHRLPFTMRHPGAEDAVEIGLVGCNAAGPDNFQIIGESRAWSWQQGPMAQWIAGGPRVVWNDREDGKIVARVKDTLTGDVRTLPGQVYAIDAAGKTALSLDMTRLDALRAGYGYPGGVAPDGLSRAPADDGVWAMDIETGHRTLLLDIRRAVGFMNKHRGWRDYIKRQGLRVHYWFNHAKISPDGTRFTIKLRWRRIGRGWDDRQGVSLTCKMDGSDLRFLAPATSHVIWLDSERLYFWQRNALRLYLDSAPLGTMLHQMAPDLVTANVHMRHLDDGNLFVLDTPYNEKIDVITWDAAADVSQTIATFTGHVPKSGPFRCDLHPCPSADGKRIALTSLQDGARDVYLLDRMG</sequence>
<dbReference type="SUPFAM" id="SSF69304">
    <property type="entry name" value="Tricorn protease N-terminal domain"/>
    <property type="match status" value="1"/>
</dbReference>
<dbReference type="AlphaFoldDB" id="A0A6N6JEX5"/>
<proteinExistence type="predicted"/>
<protein>
    <submittedName>
        <fullName evidence="1">Uncharacterized protein</fullName>
    </submittedName>
</protein>
<evidence type="ECO:0000313" key="2">
    <source>
        <dbReference type="Proteomes" id="UP000436822"/>
    </source>
</evidence>
<dbReference type="RefSeq" id="WP_159806410.1">
    <property type="nucleotide sequence ID" value="NZ_BLJE01000002.1"/>
</dbReference>
<comment type="caution">
    <text evidence="1">The sequence shown here is derived from an EMBL/GenBank/DDBJ whole genome shotgun (WGS) entry which is preliminary data.</text>
</comment>
<dbReference type="EMBL" id="BLJE01000002">
    <property type="protein sequence ID" value="GFE64901.1"/>
    <property type="molecule type" value="Genomic_DNA"/>
</dbReference>
<evidence type="ECO:0000313" key="1">
    <source>
        <dbReference type="EMBL" id="GFE64901.1"/>
    </source>
</evidence>
<reference evidence="1 2" key="1">
    <citation type="submission" date="2019-12" db="EMBL/GenBank/DDBJ databases">
        <title>Litoreibacter badius sp. nov., a novel bacteriochlorophyll a-containing bacterium in the genus Litoreibacter.</title>
        <authorList>
            <person name="Kanamuro M."/>
            <person name="Takabe Y."/>
            <person name="Mori K."/>
            <person name="Takaichi S."/>
            <person name="Hanada S."/>
        </authorList>
    </citation>
    <scope>NUCLEOTIDE SEQUENCE [LARGE SCALE GENOMIC DNA]</scope>
    <source>
        <strain evidence="1 2">K6</strain>
    </source>
</reference>